<reference evidence="10" key="1">
    <citation type="submission" date="2021-01" db="EMBL/GenBank/DDBJ databases">
        <authorList>
            <person name="Kaushik A."/>
        </authorList>
    </citation>
    <scope>NUCLEOTIDE SEQUENCE</scope>
    <source>
        <strain evidence="10">AG4-RS23</strain>
    </source>
</reference>
<keyword evidence="4 9" id="KW-0378">Hydrolase</keyword>
<dbReference type="InterPro" id="IPR001722">
    <property type="entry name" value="Glyco_hydro_7"/>
</dbReference>
<dbReference type="PRINTS" id="PR00734">
    <property type="entry name" value="GLHYDRLASE7"/>
</dbReference>
<dbReference type="InterPro" id="IPR013320">
    <property type="entry name" value="ConA-like_dom_sf"/>
</dbReference>
<keyword evidence="3" id="KW-0732">Signal</keyword>
<evidence type="ECO:0000256" key="7">
    <source>
        <dbReference type="ARBA" id="ARBA00023295"/>
    </source>
</evidence>
<organism evidence="10 11">
    <name type="scientific">Rhizoctonia solani</name>
    <dbReference type="NCBI Taxonomy" id="456999"/>
    <lineage>
        <taxon>Eukaryota</taxon>
        <taxon>Fungi</taxon>
        <taxon>Dikarya</taxon>
        <taxon>Basidiomycota</taxon>
        <taxon>Agaricomycotina</taxon>
        <taxon>Agaricomycetes</taxon>
        <taxon>Cantharellales</taxon>
        <taxon>Ceratobasidiaceae</taxon>
        <taxon>Rhizoctonia</taxon>
    </lineage>
</organism>
<gene>
    <name evidence="10" type="ORF">RDB_LOCUS66834</name>
</gene>
<keyword evidence="5 9" id="KW-0136">Cellulose degradation</keyword>
<evidence type="ECO:0000313" key="11">
    <source>
        <dbReference type="Proteomes" id="UP000663861"/>
    </source>
</evidence>
<dbReference type="Pfam" id="PF00840">
    <property type="entry name" value="Glyco_hydro_7"/>
    <property type="match status" value="1"/>
</dbReference>
<dbReference type="EMBL" id="CAJMWY010001150">
    <property type="protein sequence ID" value="CAE6459797.1"/>
    <property type="molecule type" value="Genomic_DNA"/>
</dbReference>
<comment type="caution">
    <text evidence="10">The sequence shown here is derived from an EMBL/GenBank/DDBJ whole genome shotgun (WGS) entry which is preliminary data.</text>
</comment>
<evidence type="ECO:0000313" key="10">
    <source>
        <dbReference type="EMBL" id="CAE6459797.1"/>
    </source>
</evidence>
<dbReference type="SUPFAM" id="SSF49899">
    <property type="entry name" value="Concanavalin A-like lectins/glucanases"/>
    <property type="match status" value="1"/>
</dbReference>
<dbReference type="InterPro" id="IPR037019">
    <property type="entry name" value="Glyco_hydro_7_sf"/>
</dbReference>
<protein>
    <recommendedName>
        <fullName evidence="9">Glucanase</fullName>
        <ecNumber evidence="9">3.2.1.-</ecNumber>
    </recommendedName>
</protein>
<evidence type="ECO:0000256" key="2">
    <source>
        <dbReference type="ARBA" id="ARBA00006044"/>
    </source>
</evidence>
<keyword evidence="7 9" id="KW-0326">Glycosidase</keyword>
<accession>A0A8H3GPK8</accession>
<dbReference type="PANTHER" id="PTHR33753">
    <property type="entry name" value="1,4-BETA-D-GLUCAN CELLOBIOHYDROLASE B"/>
    <property type="match status" value="1"/>
</dbReference>
<dbReference type="Proteomes" id="UP000663861">
    <property type="component" value="Unassembled WGS sequence"/>
</dbReference>
<comment type="catalytic activity">
    <reaction evidence="1">
        <text>Hydrolysis of (1-&gt;4)-beta-D-glucosidic linkages in cellulose and cellotetraose, releasing cellobiose from the non-reducing ends of the chains.</text>
        <dbReference type="EC" id="3.2.1.91"/>
    </reaction>
</comment>
<dbReference type="GO" id="GO:0030245">
    <property type="term" value="P:cellulose catabolic process"/>
    <property type="evidence" value="ECO:0007669"/>
    <property type="project" value="UniProtKB-KW"/>
</dbReference>
<evidence type="ECO:0000256" key="3">
    <source>
        <dbReference type="ARBA" id="ARBA00022729"/>
    </source>
</evidence>
<dbReference type="EC" id="3.2.1.-" evidence="9"/>
<evidence type="ECO:0000256" key="6">
    <source>
        <dbReference type="ARBA" id="ARBA00023277"/>
    </source>
</evidence>
<dbReference type="AlphaFoldDB" id="A0A8H3GPK8"/>
<comment type="similarity">
    <text evidence="2 9">Belongs to the glycosyl hydrolase 7 (cellulase C) family.</text>
</comment>
<evidence type="ECO:0000256" key="5">
    <source>
        <dbReference type="ARBA" id="ARBA00023001"/>
    </source>
</evidence>
<sequence length="252" mass="27846">MFKFKSQEFTFDVDAPNLPCAKYGIRYCDAKCPGNIKFINGQANLLGWQPSDTDPNSGTDRYGSCCNIVDIWEANSYSTAYLANPCTVQGQGRCSDSECTNYCDKDGCDFNPYRLGDRTYYVKGLTIDTTKKITVVAQLITADNTTTGALREIRRLYIQNGKIIQNARSPYPKLAPYASITEKFCSVQKIFFGDVNNFTSKGGFEALGDTLDSGLVLVMSISGNDVTQTRYLSGSIRDSPGRAQSECIHHLI</sequence>
<dbReference type="Gene3D" id="2.70.100.10">
    <property type="entry name" value="Glycoside hydrolase, family 7, domain"/>
    <property type="match status" value="1"/>
</dbReference>
<keyword evidence="8 9" id="KW-0624">Polysaccharide degradation</keyword>
<evidence type="ECO:0000256" key="8">
    <source>
        <dbReference type="ARBA" id="ARBA00023326"/>
    </source>
</evidence>
<dbReference type="PANTHER" id="PTHR33753:SF2">
    <property type="entry name" value="GLYCOSIDE HYDROLASE FAMILY 7 PROTEIN"/>
    <property type="match status" value="1"/>
</dbReference>
<proteinExistence type="inferred from homology"/>
<name>A0A8H3GPK8_9AGAM</name>
<evidence type="ECO:0000256" key="1">
    <source>
        <dbReference type="ARBA" id="ARBA00001641"/>
    </source>
</evidence>
<evidence type="ECO:0000256" key="4">
    <source>
        <dbReference type="ARBA" id="ARBA00022801"/>
    </source>
</evidence>
<evidence type="ECO:0000256" key="9">
    <source>
        <dbReference type="RuleBase" id="RU361164"/>
    </source>
</evidence>
<dbReference type="GO" id="GO:0016162">
    <property type="term" value="F:cellulose 1,4-beta-cellobiosidase activity"/>
    <property type="evidence" value="ECO:0007669"/>
    <property type="project" value="UniProtKB-EC"/>
</dbReference>
<keyword evidence="6" id="KW-0119">Carbohydrate metabolism</keyword>